<keyword evidence="1" id="KW-1133">Transmembrane helix</keyword>
<keyword evidence="3" id="KW-1185">Reference proteome</keyword>
<feature type="transmembrane region" description="Helical" evidence="1">
    <location>
        <begin position="120"/>
        <end position="143"/>
    </location>
</feature>
<dbReference type="EMBL" id="RQVQ01000049">
    <property type="protein sequence ID" value="RRJ87705.1"/>
    <property type="molecule type" value="Genomic_DNA"/>
</dbReference>
<gene>
    <name evidence="2" type="ORF">EG240_14660</name>
</gene>
<feature type="transmembrane region" description="Helical" evidence="1">
    <location>
        <begin position="20"/>
        <end position="40"/>
    </location>
</feature>
<evidence type="ECO:0000313" key="2">
    <source>
        <dbReference type="EMBL" id="RRJ87705.1"/>
    </source>
</evidence>
<sequence length="163" mass="19480">MEFSWGTVATDTWFTNILDVLFFGSLSFLISLIFYKGIYLMERFLKFCIHHFITYGGLIVQFIFIQSFYITIRTLGYSKLPLVVEKIIFFIFHLAICYFWLFLSWSFLKRRVNKIPNSFWIIQIVFVFAVAVNSILNLMPTFFNHSERIFPTPLPFLIYDPFK</sequence>
<reference evidence="2 3" key="1">
    <citation type="submission" date="2018-11" db="EMBL/GenBank/DDBJ databases">
        <title>Flavobacterium sp. nov., YIM 102701-2 draft genome.</title>
        <authorList>
            <person name="Li G."/>
            <person name="Jiang Y."/>
        </authorList>
    </citation>
    <scope>NUCLEOTIDE SEQUENCE [LARGE SCALE GENOMIC DNA]</scope>
    <source>
        <strain evidence="2 3">YIM 102701-2</strain>
    </source>
</reference>
<protein>
    <submittedName>
        <fullName evidence="2">Uncharacterized protein</fullName>
    </submittedName>
</protein>
<evidence type="ECO:0000256" key="1">
    <source>
        <dbReference type="SAM" id="Phobius"/>
    </source>
</evidence>
<keyword evidence="1" id="KW-0812">Transmembrane</keyword>
<accession>A0A3P3VY32</accession>
<name>A0A3P3VY32_9FLAO</name>
<evidence type="ECO:0000313" key="3">
    <source>
        <dbReference type="Proteomes" id="UP000275719"/>
    </source>
</evidence>
<proteinExistence type="predicted"/>
<comment type="caution">
    <text evidence="2">The sequence shown here is derived from an EMBL/GenBank/DDBJ whole genome shotgun (WGS) entry which is preliminary data.</text>
</comment>
<dbReference type="Proteomes" id="UP000275719">
    <property type="component" value="Unassembled WGS sequence"/>
</dbReference>
<feature type="transmembrane region" description="Helical" evidence="1">
    <location>
        <begin position="52"/>
        <end position="72"/>
    </location>
</feature>
<dbReference type="RefSeq" id="WP_125020105.1">
    <property type="nucleotide sequence ID" value="NZ_RQVQ01000049.1"/>
</dbReference>
<organism evidence="2 3">
    <name type="scientific">Paenimyroides tangerinum</name>
    <dbReference type="NCBI Taxonomy" id="2488728"/>
    <lineage>
        <taxon>Bacteria</taxon>
        <taxon>Pseudomonadati</taxon>
        <taxon>Bacteroidota</taxon>
        <taxon>Flavobacteriia</taxon>
        <taxon>Flavobacteriales</taxon>
        <taxon>Flavobacteriaceae</taxon>
        <taxon>Paenimyroides</taxon>
    </lineage>
</organism>
<keyword evidence="1" id="KW-0472">Membrane</keyword>
<dbReference type="AlphaFoldDB" id="A0A3P3VY32"/>
<feature type="transmembrane region" description="Helical" evidence="1">
    <location>
        <begin position="87"/>
        <end position="108"/>
    </location>
</feature>